<reference evidence="1 2" key="1">
    <citation type="submission" date="2014-05" db="EMBL/GenBank/DDBJ databases">
        <title>ATOL: Assembling a taxonomically balanced genome-scale reconstruction of the evolutionary history of the Enterobacteriaceae.</title>
        <authorList>
            <person name="Plunkett G.III."/>
            <person name="Neeno-Eckwall E.C."/>
            <person name="Glasner J.D."/>
            <person name="Perna N.T."/>
        </authorList>
    </citation>
    <scope>NUCLEOTIDE SEQUENCE [LARGE SCALE GENOMIC DNA]</scope>
    <source>
        <strain evidence="1 2">ATCC 33320</strain>
    </source>
</reference>
<dbReference type="STRING" id="1006004.GBAG_4365"/>
<dbReference type="eggNOG" id="ENOG502ZXW0">
    <property type="taxonomic scope" value="Bacteria"/>
</dbReference>
<dbReference type="OrthoDB" id="6481135at2"/>
<dbReference type="Proteomes" id="UP000028653">
    <property type="component" value="Unassembled WGS sequence"/>
</dbReference>
<dbReference type="AlphaFoldDB" id="A0A085FYV0"/>
<dbReference type="Pfam" id="PF06952">
    <property type="entry name" value="PsiA"/>
    <property type="match status" value="1"/>
</dbReference>
<accession>A0A085FYV0</accession>
<keyword evidence="2" id="KW-1185">Reference proteome</keyword>
<comment type="caution">
    <text evidence="1">The sequence shown here is derived from an EMBL/GenBank/DDBJ whole genome shotgun (WGS) entry which is preliminary data.</text>
</comment>
<gene>
    <name evidence="1" type="ORF">GBAG_4365</name>
</gene>
<dbReference type="InterPro" id="IPR009713">
    <property type="entry name" value="Uncharacterised_PsiA"/>
</dbReference>
<dbReference type="NCBIfam" id="NF010258">
    <property type="entry name" value="PRK13704.1"/>
    <property type="match status" value="1"/>
</dbReference>
<dbReference type="EMBL" id="JMPI01000077">
    <property type="protein sequence ID" value="KFC76645.1"/>
    <property type="molecule type" value="Genomic_DNA"/>
</dbReference>
<protein>
    <submittedName>
        <fullName evidence="1">PsiA family protein</fullName>
    </submittedName>
</protein>
<sequence length="243" mass="28776">MIPAHLALIPLHEGRRAALRAVGEVEHRLSQGKRLPEHAWAHAFFRHLTGSKRIGLKEINYFAATLTERELRGRKANWISAIDTLIESRGTCCYLPLSVSAAYELFPETRFKEDERFRQKLDLREQKYSRQRSKARMSEQQAYQSRVGQAEIDLAFQTPETVRSWFSRWRQTDISENVLDDMFFRWSERFPSLATLERWQWDNQPHWALMYEVQALAKEASPAVRAHERWMVPNKLVHREERV</sequence>
<organism evidence="1 2">
    <name type="scientific">Buttiauxella agrestis ATCC 33320</name>
    <dbReference type="NCBI Taxonomy" id="1006004"/>
    <lineage>
        <taxon>Bacteria</taxon>
        <taxon>Pseudomonadati</taxon>
        <taxon>Pseudomonadota</taxon>
        <taxon>Gammaproteobacteria</taxon>
        <taxon>Enterobacterales</taxon>
        <taxon>Enterobacteriaceae</taxon>
        <taxon>Buttiauxella</taxon>
    </lineage>
</organism>
<proteinExistence type="predicted"/>
<evidence type="ECO:0000313" key="1">
    <source>
        <dbReference type="EMBL" id="KFC76645.1"/>
    </source>
</evidence>
<name>A0A085FYV0_9ENTR</name>
<dbReference type="RefSeq" id="WP_034500216.1">
    <property type="nucleotide sequence ID" value="NZ_JMPI01000077.1"/>
</dbReference>
<evidence type="ECO:0000313" key="2">
    <source>
        <dbReference type="Proteomes" id="UP000028653"/>
    </source>
</evidence>